<dbReference type="EMBL" id="JAAWWB010000002">
    <property type="protein sequence ID" value="KAG6787961.1"/>
    <property type="molecule type" value="Genomic_DNA"/>
</dbReference>
<reference evidence="1" key="1">
    <citation type="journal article" date="2020" name="bioRxiv">
        <title>Hybrid origin of Populus tomentosa Carr. identified through genome sequencing and phylogenomic analysis.</title>
        <authorList>
            <person name="An X."/>
            <person name="Gao K."/>
            <person name="Chen Z."/>
            <person name="Li J."/>
            <person name="Yang X."/>
            <person name="Yang X."/>
            <person name="Zhou J."/>
            <person name="Guo T."/>
            <person name="Zhao T."/>
            <person name="Huang S."/>
            <person name="Miao D."/>
            <person name="Khan W.U."/>
            <person name="Rao P."/>
            <person name="Ye M."/>
            <person name="Lei B."/>
            <person name="Liao W."/>
            <person name="Wang J."/>
            <person name="Ji L."/>
            <person name="Li Y."/>
            <person name="Guo B."/>
            <person name="Mustafa N.S."/>
            <person name="Li S."/>
            <person name="Yun Q."/>
            <person name="Keller S.R."/>
            <person name="Mao J."/>
            <person name="Zhang R."/>
            <person name="Strauss S.H."/>
        </authorList>
    </citation>
    <scope>NUCLEOTIDE SEQUENCE</scope>
    <source>
        <strain evidence="1">GM15</strain>
        <tissue evidence="1">Leaf</tissue>
    </source>
</reference>
<protein>
    <submittedName>
        <fullName evidence="1">Uncharacterized protein</fullName>
    </submittedName>
</protein>
<gene>
    <name evidence="1" type="ORF">POTOM_004012</name>
</gene>
<dbReference type="Proteomes" id="UP000886885">
    <property type="component" value="Chromosome 1D"/>
</dbReference>
<keyword evidence="2" id="KW-1185">Reference proteome</keyword>
<dbReference type="PANTHER" id="PTHR34782:SF1">
    <property type="entry name" value="PHOSPHORIBOSYLFORMYLGLYCINAMIDINE SYNTHASE"/>
    <property type="match status" value="1"/>
</dbReference>
<evidence type="ECO:0000313" key="2">
    <source>
        <dbReference type="Proteomes" id="UP000886885"/>
    </source>
</evidence>
<name>A0A8X8AJF5_POPTO</name>
<dbReference type="AlphaFoldDB" id="A0A8X8AJF5"/>
<organism evidence="1 2">
    <name type="scientific">Populus tomentosa</name>
    <name type="common">Chinese white poplar</name>
    <dbReference type="NCBI Taxonomy" id="118781"/>
    <lineage>
        <taxon>Eukaryota</taxon>
        <taxon>Viridiplantae</taxon>
        <taxon>Streptophyta</taxon>
        <taxon>Embryophyta</taxon>
        <taxon>Tracheophyta</taxon>
        <taxon>Spermatophyta</taxon>
        <taxon>Magnoliopsida</taxon>
        <taxon>eudicotyledons</taxon>
        <taxon>Gunneridae</taxon>
        <taxon>Pentapetalae</taxon>
        <taxon>rosids</taxon>
        <taxon>fabids</taxon>
        <taxon>Malpighiales</taxon>
        <taxon>Salicaceae</taxon>
        <taxon>Saliceae</taxon>
        <taxon>Populus</taxon>
    </lineage>
</organism>
<comment type="caution">
    <text evidence="1">The sequence shown here is derived from an EMBL/GenBank/DDBJ whole genome shotgun (WGS) entry which is preliminary data.</text>
</comment>
<sequence>MACTSVLRSVLTTEPWMIPFHQNRTIIYYSLSSRKTVGVSTSKTPSIRAPEFHHFGRPRPTHANCFCSYNNINNNEDDQDQDPPQEAVLKAISAYGHVLIETSVDDTEVSRTEGRVGQTTNVVIGGTVADDSTNEWLALDKKVNSYPTVRGFTAIGTGGDDFVQAMVIAVESVIQQPIPEGRVRQKVSSRGKYVSVNIGPVQVVSSEQVSFSFSLSLSLSLRHVQAVYNAMRRDDRMKYFL</sequence>
<dbReference type="PANTHER" id="PTHR34782">
    <property type="entry name" value="PHOSPHORIBOSYLFORMYLGLYCINAMIDINE SYNTHASE"/>
    <property type="match status" value="1"/>
</dbReference>
<dbReference type="InterPro" id="IPR007454">
    <property type="entry name" value="UPF0250_YbeD-like"/>
</dbReference>
<accession>A0A8X8AJF5</accession>
<evidence type="ECO:0000313" key="1">
    <source>
        <dbReference type="EMBL" id="KAG6787961.1"/>
    </source>
</evidence>
<dbReference type="Pfam" id="PF04359">
    <property type="entry name" value="DUF493"/>
    <property type="match status" value="1"/>
</dbReference>
<proteinExistence type="predicted"/>
<dbReference type="OrthoDB" id="533321at2759"/>